<dbReference type="AlphaFoldDB" id="A0A915IKH2"/>
<evidence type="ECO:0000313" key="3">
    <source>
        <dbReference type="WBParaSite" id="nRc.2.0.1.t14369-RA"/>
    </source>
</evidence>
<reference evidence="3" key="1">
    <citation type="submission" date="2022-11" db="UniProtKB">
        <authorList>
            <consortium name="WormBaseParasite"/>
        </authorList>
    </citation>
    <scope>IDENTIFICATION</scope>
</reference>
<dbReference type="Proteomes" id="UP000887565">
    <property type="component" value="Unplaced"/>
</dbReference>
<dbReference type="WBParaSite" id="nRc.2.0.1.t14369-RA">
    <property type="protein sequence ID" value="nRc.2.0.1.t14369-RA"/>
    <property type="gene ID" value="nRc.2.0.1.g14369"/>
</dbReference>
<accession>A0A915IKH2</accession>
<evidence type="ECO:0000256" key="1">
    <source>
        <dbReference type="SAM" id="MobiDB-lite"/>
    </source>
</evidence>
<keyword evidence="2" id="KW-1185">Reference proteome</keyword>
<protein>
    <submittedName>
        <fullName evidence="3">Secreted protein</fullName>
    </submittedName>
</protein>
<proteinExistence type="predicted"/>
<organism evidence="2 3">
    <name type="scientific">Romanomermis culicivorax</name>
    <name type="common">Nematode worm</name>
    <dbReference type="NCBI Taxonomy" id="13658"/>
    <lineage>
        <taxon>Eukaryota</taxon>
        <taxon>Metazoa</taxon>
        <taxon>Ecdysozoa</taxon>
        <taxon>Nematoda</taxon>
        <taxon>Enoplea</taxon>
        <taxon>Dorylaimia</taxon>
        <taxon>Mermithida</taxon>
        <taxon>Mermithoidea</taxon>
        <taxon>Mermithidae</taxon>
        <taxon>Romanomermis</taxon>
    </lineage>
</organism>
<sequence length="65" mass="6306">KALATGCCCTIAASVWAPVVLVVGDVATTAVGCTLRLASSTAPRTASTAGDDGSPSNRILSTVVA</sequence>
<name>A0A915IKH2_ROMCU</name>
<feature type="compositionally biased region" description="Polar residues" evidence="1">
    <location>
        <begin position="54"/>
        <end position="65"/>
    </location>
</feature>
<feature type="region of interest" description="Disordered" evidence="1">
    <location>
        <begin position="40"/>
        <end position="65"/>
    </location>
</feature>
<feature type="compositionally biased region" description="Low complexity" evidence="1">
    <location>
        <begin position="40"/>
        <end position="49"/>
    </location>
</feature>
<evidence type="ECO:0000313" key="2">
    <source>
        <dbReference type="Proteomes" id="UP000887565"/>
    </source>
</evidence>